<dbReference type="Pfam" id="PF01753">
    <property type="entry name" value="zf-MYND"/>
    <property type="match status" value="1"/>
</dbReference>
<dbReference type="GO" id="GO:0008270">
    <property type="term" value="F:zinc ion binding"/>
    <property type="evidence" value="ECO:0007669"/>
    <property type="project" value="UniProtKB-KW"/>
</dbReference>
<evidence type="ECO:0000259" key="5">
    <source>
        <dbReference type="PROSITE" id="PS50865"/>
    </source>
</evidence>
<dbReference type="AlphaFoldDB" id="A0A165ZZS2"/>
<dbReference type="EMBL" id="KV426132">
    <property type="protein sequence ID" value="KZV87219.1"/>
    <property type="molecule type" value="Genomic_DNA"/>
</dbReference>
<organism evidence="6 7">
    <name type="scientific">Exidia glandulosa HHB12029</name>
    <dbReference type="NCBI Taxonomy" id="1314781"/>
    <lineage>
        <taxon>Eukaryota</taxon>
        <taxon>Fungi</taxon>
        <taxon>Dikarya</taxon>
        <taxon>Basidiomycota</taxon>
        <taxon>Agaricomycotina</taxon>
        <taxon>Agaricomycetes</taxon>
        <taxon>Auriculariales</taxon>
        <taxon>Exidiaceae</taxon>
        <taxon>Exidia</taxon>
    </lineage>
</organism>
<dbReference type="InParanoid" id="A0A165ZZS2"/>
<dbReference type="SUPFAM" id="SSF144232">
    <property type="entry name" value="HIT/MYND zinc finger-like"/>
    <property type="match status" value="1"/>
</dbReference>
<name>A0A165ZZS2_EXIGL</name>
<proteinExistence type="predicted"/>
<keyword evidence="2 4" id="KW-0863">Zinc-finger</keyword>
<keyword evidence="1" id="KW-0479">Metal-binding</keyword>
<gene>
    <name evidence="6" type="ORF">EXIGLDRAFT_752363</name>
</gene>
<evidence type="ECO:0000256" key="2">
    <source>
        <dbReference type="ARBA" id="ARBA00022771"/>
    </source>
</evidence>
<evidence type="ECO:0000313" key="6">
    <source>
        <dbReference type="EMBL" id="KZV87219.1"/>
    </source>
</evidence>
<keyword evidence="7" id="KW-1185">Reference proteome</keyword>
<feature type="domain" description="MYND-type" evidence="5">
    <location>
        <begin position="358"/>
        <end position="411"/>
    </location>
</feature>
<accession>A0A165ZZS2</accession>
<evidence type="ECO:0000313" key="7">
    <source>
        <dbReference type="Proteomes" id="UP000077266"/>
    </source>
</evidence>
<dbReference type="Gene3D" id="6.10.140.2220">
    <property type="match status" value="1"/>
</dbReference>
<sequence length="571" mass="64312">MPSDVKKLEPLARDFASHFRSFNPQGPSLCLRCFGAFELSAEAHEHLGVKVPEFYDALMRFVISDHTLVRNERVEISVALLLYQTTQCPRCSVLEQQPIAINIGETPFDTLYDHCCQILATYLSMPYWHTQKKLFRSGRWPSSPAALLPMGVERTVAGLVRLASVSYSGPVALFGAILQRYRQPVFEAIVKPGHESLLLQRIIGAFQQAGKRAAKALAAHNVSIGAYGSSASPSEEGDTAILPMLVGRYHGFTYLLRVIFCGVDHAVHDFFRFASGYEVDLYRAITSVLVNFADPKAWDPYLLDVVLALYARLEADDRSDPPPFIRLAVADDVQRNADIYIRLASLLPTLLSRRGCFGPQCGKQLHESSDGKPFAKCARCKIVQYCSKDCQRKDWSSKRRERDTESHKEICDILCEVVTILKPNAIGRRPSKDEIARMCREGSFPEDRARRLAEWILDRDLAHTPPTFKDILNESIGKFKHSAGTMPLPRSIRECKTEEEMFSFLERTSGRRYTPGSRIVMIPVQAAFLLTTAAQWSHSRPMRRTSFKRLPEAGKHYSGPYLLKILPPNSS</sequence>
<reference evidence="6 7" key="1">
    <citation type="journal article" date="2016" name="Mol. Biol. Evol.">
        <title>Comparative Genomics of Early-Diverging Mushroom-Forming Fungi Provides Insights into the Origins of Lignocellulose Decay Capabilities.</title>
        <authorList>
            <person name="Nagy L.G."/>
            <person name="Riley R."/>
            <person name="Tritt A."/>
            <person name="Adam C."/>
            <person name="Daum C."/>
            <person name="Floudas D."/>
            <person name="Sun H."/>
            <person name="Yadav J.S."/>
            <person name="Pangilinan J."/>
            <person name="Larsson K.H."/>
            <person name="Matsuura K."/>
            <person name="Barry K."/>
            <person name="Labutti K."/>
            <person name="Kuo R."/>
            <person name="Ohm R.A."/>
            <person name="Bhattacharya S.S."/>
            <person name="Shirouzu T."/>
            <person name="Yoshinaga Y."/>
            <person name="Martin F.M."/>
            <person name="Grigoriev I.V."/>
            <person name="Hibbett D.S."/>
        </authorList>
    </citation>
    <scope>NUCLEOTIDE SEQUENCE [LARGE SCALE GENOMIC DNA]</scope>
    <source>
        <strain evidence="6 7">HHB12029</strain>
    </source>
</reference>
<dbReference type="Proteomes" id="UP000077266">
    <property type="component" value="Unassembled WGS sequence"/>
</dbReference>
<dbReference type="OrthoDB" id="3056838at2759"/>
<evidence type="ECO:0000256" key="1">
    <source>
        <dbReference type="ARBA" id="ARBA00022723"/>
    </source>
</evidence>
<keyword evidence="3" id="KW-0862">Zinc</keyword>
<evidence type="ECO:0000256" key="4">
    <source>
        <dbReference type="PROSITE-ProRule" id="PRU00134"/>
    </source>
</evidence>
<evidence type="ECO:0000256" key="3">
    <source>
        <dbReference type="ARBA" id="ARBA00022833"/>
    </source>
</evidence>
<protein>
    <recommendedName>
        <fullName evidence="5">MYND-type domain-containing protein</fullName>
    </recommendedName>
</protein>
<dbReference type="PROSITE" id="PS50865">
    <property type="entry name" value="ZF_MYND_2"/>
    <property type="match status" value="1"/>
</dbReference>
<dbReference type="InterPro" id="IPR002893">
    <property type="entry name" value="Znf_MYND"/>
</dbReference>